<keyword evidence="1" id="KW-0472">Membrane</keyword>
<feature type="transmembrane region" description="Helical" evidence="1">
    <location>
        <begin position="25"/>
        <end position="44"/>
    </location>
</feature>
<dbReference type="RefSeq" id="WP_377140070.1">
    <property type="nucleotide sequence ID" value="NZ_JBHSFI010000008.1"/>
</dbReference>
<accession>A0ABV9HMM0</accession>
<protein>
    <submittedName>
        <fullName evidence="2">Uncharacterized protein</fullName>
    </submittedName>
</protein>
<organism evidence="2 3">
    <name type="scientific">Promicromonospora alba</name>
    <dbReference type="NCBI Taxonomy" id="1616110"/>
    <lineage>
        <taxon>Bacteria</taxon>
        <taxon>Bacillati</taxon>
        <taxon>Actinomycetota</taxon>
        <taxon>Actinomycetes</taxon>
        <taxon>Micrococcales</taxon>
        <taxon>Promicromonosporaceae</taxon>
        <taxon>Promicromonospora</taxon>
    </lineage>
</organism>
<dbReference type="EMBL" id="JBHSFI010000008">
    <property type="protein sequence ID" value="MFC4631179.1"/>
    <property type="molecule type" value="Genomic_DNA"/>
</dbReference>
<comment type="caution">
    <text evidence="2">The sequence shown here is derived from an EMBL/GenBank/DDBJ whole genome shotgun (WGS) entry which is preliminary data.</text>
</comment>
<reference evidence="3" key="1">
    <citation type="journal article" date="2019" name="Int. J. Syst. Evol. Microbiol.">
        <title>The Global Catalogue of Microorganisms (GCM) 10K type strain sequencing project: providing services to taxonomists for standard genome sequencing and annotation.</title>
        <authorList>
            <consortium name="The Broad Institute Genomics Platform"/>
            <consortium name="The Broad Institute Genome Sequencing Center for Infectious Disease"/>
            <person name="Wu L."/>
            <person name="Ma J."/>
        </authorList>
    </citation>
    <scope>NUCLEOTIDE SEQUENCE [LARGE SCALE GENOMIC DNA]</scope>
    <source>
        <strain evidence="3">CCUG 42722</strain>
    </source>
</reference>
<evidence type="ECO:0000256" key="1">
    <source>
        <dbReference type="SAM" id="Phobius"/>
    </source>
</evidence>
<dbReference type="Proteomes" id="UP001596011">
    <property type="component" value="Unassembled WGS sequence"/>
</dbReference>
<keyword evidence="3" id="KW-1185">Reference proteome</keyword>
<evidence type="ECO:0000313" key="2">
    <source>
        <dbReference type="EMBL" id="MFC4631179.1"/>
    </source>
</evidence>
<evidence type="ECO:0000313" key="3">
    <source>
        <dbReference type="Proteomes" id="UP001596011"/>
    </source>
</evidence>
<proteinExistence type="predicted"/>
<keyword evidence="1" id="KW-0812">Transmembrane</keyword>
<sequence length="212" mass="22546">MNSDDTVDPAESVQTPATGRRRGRWIPLTLVVALLVGVAAWQGVARIGRIDTGSAAMSGGLDLPDCIPQDDYWTSFGTDEDVVVAHTLRNPSPWPVAVVSTDPEVYRFQPLSEDPAMDHTFAASDEGSLPEGTQSSVVVPPGRSVALWIHNPQGEITRGSTVRYSFDGVPLKVRSLGVERELVVPYQGTLYVGGGSRDSAELGKALAEACSA</sequence>
<keyword evidence="1" id="KW-1133">Transmembrane helix</keyword>
<name>A0ABV9HMM0_9MICO</name>
<gene>
    <name evidence="2" type="ORF">ACFO6V_23230</name>
</gene>